<dbReference type="Proteomes" id="UP001341840">
    <property type="component" value="Unassembled WGS sequence"/>
</dbReference>
<name>A0ABU6YJF6_9FABA</name>
<evidence type="ECO:0000256" key="1">
    <source>
        <dbReference type="ARBA" id="ARBA00022723"/>
    </source>
</evidence>
<keyword evidence="8" id="KW-1185">Reference proteome</keyword>
<keyword evidence="2 4" id="KW-0863">Zinc-finger</keyword>
<evidence type="ECO:0000256" key="2">
    <source>
        <dbReference type="ARBA" id="ARBA00022771"/>
    </source>
</evidence>
<evidence type="ECO:0000256" key="5">
    <source>
        <dbReference type="SAM" id="Phobius"/>
    </source>
</evidence>
<keyword evidence="5" id="KW-0472">Membrane</keyword>
<accession>A0ABU6YJF6</accession>
<proteinExistence type="predicted"/>
<dbReference type="EMBL" id="JASCZI010242003">
    <property type="protein sequence ID" value="MED6209013.1"/>
    <property type="molecule type" value="Genomic_DNA"/>
</dbReference>
<evidence type="ECO:0000313" key="8">
    <source>
        <dbReference type="Proteomes" id="UP001341840"/>
    </source>
</evidence>
<comment type="caution">
    <text evidence="7">The sequence shown here is derived from an EMBL/GenBank/DDBJ whole genome shotgun (WGS) entry which is preliminary data.</text>
</comment>
<organism evidence="7 8">
    <name type="scientific">Stylosanthes scabra</name>
    <dbReference type="NCBI Taxonomy" id="79078"/>
    <lineage>
        <taxon>Eukaryota</taxon>
        <taxon>Viridiplantae</taxon>
        <taxon>Streptophyta</taxon>
        <taxon>Embryophyta</taxon>
        <taxon>Tracheophyta</taxon>
        <taxon>Spermatophyta</taxon>
        <taxon>Magnoliopsida</taxon>
        <taxon>eudicotyledons</taxon>
        <taxon>Gunneridae</taxon>
        <taxon>Pentapetalae</taxon>
        <taxon>rosids</taxon>
        <taxon>fabids</taxon>
        <taxon>Fabales</taxon>
        <taxon>Fabaceae</taxon>
        <taxon>Papilionoideae</taxon>
        <taxon>50 kb inversion clade</taxon>
        <taxon>dalbergioids sensu lato</taxon>
        <taxon>Dalbergieae</taxon>
        <taxon>Pterocarpus clade</taxon>
        <taxon>Stylosanthes</taxon>
    </lineage>
</organism>
<keyword evidence="1" id="KW-0479">Metal-binding</keyword>
<keyword evidence="5" id="KW-0812">Transmembrane</keyword>
<dbReference type="InterPro" id="IPR010666">
    <property type="entry name" value="Znf_GRF"/>
</dbReference>
<dbReference type="PROSITE" id="PS51999">
    <property type="entry name" value="ZF_GRF"/>
    <property type="match status" value="1"/>
</dbReference>
<protein>
    <recommendedName>
        <fullName evidence="6">GRF-type domain-containing protein</fullName>
    </recommendedName>
</protein>
<gene>
    <name evidence="7" type="ORF">PIB30_050487</name>
</gene>
<keyword evidence="5" id="KW-1133">Transmembrane helix</keyword>
<sequence length="143" mass="16304">MASQSQSSNYSHSNSKTKRRRTTCFCGVKPVLRTLLTAENLRRRFWGCVNYQVGEECKYFIWADFEGEDPPPHVANLKNKVVEGEDPLPQVAKLKKKVAILKGKLIVVERNLWVALIMGLVGWMVVVLLLYDRGISPCKMRLP</sequence>
<evidence type="ECO:0000259" key="6">
    <source>
        <dbReference type="PROSITE" id="PS51999"/>
    </source>
</evidence>
<reference evidence="7 8" key="1">
    <citation type="journal article" date="2023" name="Plants (Basel)">
        <title>Bridging the Gap: Combining Genomics and Transcriptomics Approaches to Understand Stylosanthes scabra, an Orphan Legume from the Brazilian Caatinga.</title>
        <authorList>
            <person name="Ferreira-Neto J.R.C."/>
            <person name="da Silva M.D."/>
            <person name="Binneck E."/>
            <person name="de Melo N.F."/>
            <person name="da Silva R.H."/>
            <person name="de Melo A.L.T.M."/>
            <person name="Pandolfi V."/>
            <person name="Bustamante F.O."/>
            <person name="Brasileiro-Vidal A.C."/>
            <person name="Benko-Iseppon A.M."/>
        </authorList>
    </citation>
    <scope>NUCLEOTIDE SEQUENCE [LARGE SCALE GENOMIC DNA]</scope>
    <source>
        <tissue evidence="7">Leaves</tissue>
    </source>
</reference>
<dbReference type="PANTHER" id="PTHR33248">
    <property type="entry name" value="ZINC ION-BINDING PROTEIN"/>
    <property type="match status" value="1"/>
</dbReference>
<evidence type="ECO:0000256" key="4">
    <source>
        <dbReference type="PROSITE-ProRule" id="PRU01343"/>
    </source>
</evidence>
<evidence type="ECO:0000256" key="3">
    <source>
        <dbReference type="ARBA" id="ARBA00022833"/>
    </source>
</evidence>
<feature type="domain" description="GRF-type" evidence="6">
    <location>
        <begin position="24"/>
        <end position="66"/>
    </location>
</feature>
<keyword evidence="3" id="KW-0862">Zinc</keyword>
<evidence type="ECO:0000313" key="7">
    <source>
        <dbReference type="EMBL" id="MED6209013.1"/>
    </source>
</evidence>
<feature type="transmembrane region" description="Helical" evidence="5">
    <location>
        <begin position="112"/>
        <end position="131"/>
    </location>
</feature>